<feature type="compositionally biased region" description="Polar residues" evidence="1">
    <location>
        <begin position="1"/>
        <end position="19"/>
    </location>
</feature>
<feature type="compositionally biased region" description="Basic residues" evidence="1">
    <location>
        <begin position="161"/>
        <end position="171"/>
    </location>
</feature>
<reference evidence="2" key="1">
    <citation type="journal article" date="2020" name="Stud. Mycol.">
        <title>101 Dothideomycetes genomes: a test case for predicting lifestyles and emergence of pathogens.</title>
        <authorList>
            <person name="Haridas S."/>
            <person name="Albert R."/>
            <person name="Binder M."/>
            <person name="Bloem J."/>
            <person name="Labutti K."/>
            <person name="Salamov A."/>
            <person name="Andreopoulos B."/>
            <person name="Baker S."/>
            <person name="Barry K."/>
            <person name="Bills G."/>
            <person name="Bluhm B."/>
            <person name="Cannon C."/>
            <person name="Castanera R."/>
            <person name="Culley D."/>
            <person name="Daum C."/>
            <person name="Ezra D."/>
            <person name="Gonzalez J."/>
            <person name="Henrissat B."/>
            <person name="Kuo A."/>
            <person name="Liang C."/>
            <person name="Lipzen A."/>
            <person name="Lutzoni F."/>
            <person name="Magnuson J."/>
            <person name="Mondo S."/>
            <person name="Nolan M."/>
            <person name="Ohm R."/>
            <person name="Pangilinan J."/>
            <person name="Park H.-J."/>
            <person name="Ramirez L."/>
            <person name="Alfaro M."/>
            <person name="Sun H."/>
            <person name="Tritt A."/>
            <person name="Yoshinaga Y."/>
            <person name="Zwiers L.-H."/>
            <person name="Turgeon B."/>
            <person name="Goodwin S."/>
            <person name="Spatafora J."/>
            <person name="Crous P."/>
            <person name="Grigoriev I."/>
        </authorList>
    </citation>
    <scope>NUCLEOTIDE SEQUENCE</scope>
    <source>
        <strain evidence="2">CBS 627.86</strain>
    </source>
</reference>
<accession>A0A6A5Z0W0</accession>
<dbReference type="EMBL" id="ML977329">
    <property type="protein sequence ID" value="KAF2113020.1"/>
    <property type="molecule type" value="Genomic_DNA"/>
</dbReference>
<proteinExistence type="predicted"/>
<feature type="compositionally biased region" description="Low complexity" evidence="1">
    <location>
        <begin position="384"/>
        <end position="416"/>
    </location>
</feature>
<feature type="compositionally biased region" description="Low complexity" evidence="1">
    <location>
        <begin position="315"/>
        <end position="326"/>
    </location>
</feature>
<evidence type="ECO:0000313" key="2">
    <source>
        <dbReference type="EMBL" id="KAF2113020.1"/>
    </source>
</evidence>
<feature type="compositionally biased region" description="Basic and acidic residues" evidence="1">
    <location>
        <begin position="202"/>
        <end position="217"/>
    </location>
</feature>
<feature type="compositionally biased region" description="Acidic residues" evidence="1">
    <location>
        <begin position="191"/>
        <end position="201"/>
    </location>
</feature>
<feature type="region of interest" description="Disordered" evidence="1">
    <location>
        <begin position="1"/>
        <end position="263"/>
    </location>
</feature>
<feature type="region of interest" description="Disordered" evidence="1">
    <location>
        <begin position="295"/>
        <end position="351"/>
    </location>
</feature>
<evidence type="ECO:0000313" key="3">
    <source>
        <dbReference type="Proteomes" id="UP000799770"/>
    </source>
</evidence>
<dbReference type="OrthoDB" id="3946385at2759"/>
<feature type="compositionally biased region" description="Low complexity" evidence="1">
    <location>
        <begin position="110"/>
        <end position="120"/>
    </location>
</feature>
<protein>
    <submittedName>
        <fullName evidence="2">Uncharacterized protein</fullName>
    </submittedName>
</protein>
<feature type="region of interest" description="Disordered" evidence="1">
    <location>
        <begin position="374"/>
        <end position="438"/>
    </location>
</feature>
<keyword evidence="3" id="KW-1185">Reference proteome</keyword>
<name>A0A6A5Z0W0_9PLEO</name>
<feature type="compositionally biased region" description="Low complexity" evidence="1">
    <location>
        <begin position="59"/>
        <end position="90"/>
    </location>
</feature>
<feature type="compositionally biased region" description="Basic and acidic residues" evidence="1">
    <location>
        <begin position="135"/>
        <end position="150"/>
    </location>
</feature>
<gene>
    <name evidence="2" type="ORF">BDV96DRAFT_613970</name>
</gene>
<dbReference type="Proteomes" id="UP000799770">
    <property type="component" value="Unassembled WGS sequence"/>
</dbReference>
<sequence>MSTRSQSPGPKPAASSTTKRTARKVAKDTEQPIPARAGSAGGILLSKGQGTQNPTKNMSSSPAPKSKAATSSLPPAKDAATPAATSTGPNRQRRRPRKLNRDAPETTAIPANVTEANTTPAPAPAPAPAATTELEALKSRVRGLEAKVEELYQTGTTRSGKSPRRRGKGRKNSSQSVTTTAAEPTPKVQEIDEEDEEEADEELTRLEGELEVARRDLATFGRPRPRTRRTTSGDPEFIEEIPRDGVGVEESADTGDRQVTLTGSYRIPLPSTVSMTDVKNLQSGVSAAQNVARSFLEQRRAQQSLNQQNKPSPTPKASTPKPSAPKAKAKAKAKAPSMEVATQDEEKQSWGEWFGGYSMAISRAVKNIEAEAAIQSQQGGGGPARRPAGAARTASAPATKTAKPAAKASQSAAKTAPRPGMKPRGTNLSNEQVQGLLG</sequence>
<evidence type="ECO:0000256" key="1">
    <source>
        <dbReference type="SAM" id="MobiDB-lite"/>
    </source>
</evidence>
<organism evidence="2 3">
    <name type="scientific">Lophiotrema nucula</name>
    <dbReference type="NCBI Taxonomy" id="690887"/>
    <lineage>
        <taxon>Eukaryota</taxon>
        <taxon>Fungi</taxon>
        <taxon>Dikarya</taxon>
        <taxon>Ascomycota</taxon>
        <taxon>Pezizomycotina</taxon>
        <taxon>Dothideomycetes</taxon>
        <taxon>Pleosporomycetidae</taxon>
        <taxon>Pleosporales</taxon>
        <taxon>Lophiotremataceae</taxon>
        <taxon>Lophiotrema</taxon>
    </lineage>
</organism>
<feature type="compositionally biased region" description="Polar residues" evidence="1">
    <location>
        <begin position="48"/>
        <end position="58"/>
    </location>
</feature>
<dbReference type="AlphaFoldDB" id="A0A6A5Z0W0"/>
<feature type="compositionally biased region" description="Polar residues" evidence="1">
    <location>
        <begin position="426"/>
        <end position="438"/>
    </location>
</feature>